<gene>
    <name evidence="1" type="ORF">niasHT_011649</name>
</gene>
<comment type="caution">
    <text evidence="1">The sequence shown here is derived from an EMBL/GenBank/DDBJ whole genome shotgun (WGS) entry which is preliminary data.</text>
</comment>
<accession>A0ABD2LIM8</accession>
<organism evidence="1 2">
    <name type="scientific">Heterodera trifolii</name>
    <dbReference type="NCBI Taxonomy" id="157864"/>
    <lineage>
        <taxon>Eukaryota</taxon>
        <taxon>Metazoa</taxon>
        <taxon>Ecdysozoa</taxon>
        <taxon>Nematoda</taxon>
        <taxon>Chromadorea</taxon>
        <taxon>Rhabditida</taxon>
        <taxon>Tylenchina</taxon>
        <taxon>Tylenchomorpha</taxon>
        <taxon>Tylenchoidea</taxon>
        <taxon>Heteroderidae</taxon>
        <taxon>Heteroderinae</taxon>
        <taxon>Heterodera</taxon>
    </lineage>
</organism>
<proteinExistence type="predicted"/>
<protein>
    <submittedName>
        <fullName evidence="1">Uncharacterized protein</fullName>
    </submittedName>
</protein>
<evidence type="ECO:0000313" key="2">
    <source>
        <dbReference type="Proteomes" id="UP001620626"/>
    </source>
</evidence>
<evidence type="ECO:0000313" key="1">
    <source>
        <dbReference type="EMBL" id="KAL3114520.1"/>
    </source>
</evidence>
<reference evidence="1 2" key="1">
    <citation type="submission" date="2024-10" db="EMBL/GenBank/DDBJ databases">
        <authorList>
            <person name="Kim D."/>
        </authorList>
    </citation>
    <scope>NUCLEOTIDE SEQUENCE [LARGE SCALE GENOMIC DNA]</scope>
    <source>
        <strain evidence="1">BH-2024</strain>
    </source>
</reference>
<sequence length="179" mass="19678">MDGTSVFPVPDYPLWLPLPITPEAKQQGCTIGENGWHEHERVPRVRKPPASLFPTGLQLLARKIPYSCLRGVRLGKMDGTSVFPVPDYPLWLPLPITPEAGQQKAPGKPASDRLTTPGKGLGTVISAHLGELPQKFRKYRTPASGVYGWGKWMARACSPCPRYHCVVPSTPDPMIEDSN</sequence>
<dbReference type="AlphaFoldDB" id="A0ABD2LIM8"/>
<name>A0ABD2LIM8_9BILA</name>
<dbReference type="EMBL" id="JBICBT010000414">
    <property type="protein sequence ID" value="KAL3114520.1"/>
    <property type="molecule type" value="Genomic_DNA"/>
</dbReference>
<dbReference type="Proteomes" id="UP001620626">
    <property type="component" value="Unassembled WGS sequence"/>
</dbReference>
<keyword evidence="2" id="KW-1185">Reference proteome</keyword>